<dbReference type="AlphaFoldDB" id="A0AAE3KL23"/>
<dbReference type="SUPFAM" id="SSF143120">
    <property type="entry name" value="YefM-like"/>
    <property type="match status" value="1"/>
</dbReference>
<dbReference type="RefSeq" id="WP_254010019.1">
    <property type="nucleotide sequence ID" value="NZ_JAMZMM010000009.1"/>
</dbReference>
<gene>
    <name evidence="3" type="ORF">NJ959_01775</name>
</gene>
<evidence type="ECO:0000256" key="1">
    <source>
        <dbReference type="ARBA" id="ARBA00009981"/>
    </source>
</evidence>
<name>A0AAE3KL23_9CYAN</name>
<comment type="similarity">
    <text evidence="1 2">Belongs to the phD/YefM antitoxin family.</text>
</comment>
<proteinExistence type="inferred from homology"/>
<protein>
    <recommendedName>
        <fullName evidence="2">Antitoxin</fullName>
    </recommendedName>
</protein>
<accession>A0AAE3KL23</accession>
<comment type="function">
    <text evidence="2">Antitoxin component of a type II toxin-antitoxin (TA) system.</text>
</comment>
<keyword evidence="4" id="KW-1185">Reference proteome</keyword>
<evidence type="ECO:0000313" key="4">
    <source>
        <dbReference type="Proteomes" id="UP001204953"/>
    </source>
</evidence>
<dbReference type="Gene3D" id="3.40.1620.10">
    <property type="entry name" value="YefM-like domain"/>
    <property type="match status" value="1"/>
</dbReference>
<dbReference type="Pfam" id="PF02604">
    <property type="entry name" value="PhdYeFM_antitox"/>
    <property type="match status" value="1"/>
</dbReference>
<dbReference type="InterPro" id="IPR036165">
    <property type="entry name" value="YefM-like_sf"/>
</dbReference>
<evidence type="ECO:0000256" key="2">
    <source>
        <dbReference type="RuleBase" id="RU362080"/>
    </source>
</evidence>
<dbReference type="EMBL" id="JAMZMM010000009">
    <property type="protein sequence ID" value="MCP2727201.1"/>
    <property type="molecule type" value="Genomic_DNA"/>
</dbReference>
<comment type="caution">
    <text evidence="3">The sequence shown here is derived from an EMBL/GenBank/DDBJ whole genome shotgun (WGS) entry which is preliminary data.</text>
</comment>
<dbReference type="InterPro" id="IPR006442">
    <property type="entry name" value="Antitoxin_Phd/YefM"/>
</dbReference>
<reference evidence="3" key="1">
    <citation type="submission" date="2022-06" db="EMBL/GenBank/DDBJ databases">
        <title>New cyanobacteria of genus Symplocastrum in benthos of Lake Baikal.</title>
        <authorList>
            <person name="Sorokovikova E."/>
            <person name="Tikhonova I."/>
            <person name="Krasnopeev A."/>
            <person name="Evseev P."/>
            <person name="Gladkikh A."/>
            <person name="Belykh O."/>
        </authorList>
    </citation>
    <scope>NUCLEOTIDE SEQUENCE</scope>
    <source>
        <strain evidence="3">BBK-W-15</strain>
    </source>
</reference>
<organism evidence="3 4">
    <name type="scientific">Limnofasciculus baicalensis BBK-W-15</name>
    <dbReference type="NCBI Taxonomy" id="2699891"/>
    <lineage>
        <taxon>Bacteria</taxon>
        <taxon>Bacillati</taxon>
        <taxon>Cyanobacteriota</taxon>
        <taxon>Cyanophyceae</taxon>
        <taxon>Coleofasciculales</taxon>
        <taxon>Coleofasciculaceae</taxon>
        <taxon>Limnofasciculus</taxon>
        <taxon>Limnofasciculus baicalensis</taxon>
    </lineage>
</organism>
<evidence type="ECO:0000313" key="3">
    <source>
        <dbReference type="EMBL" id="MCP2727201.1"/>
    </source>
</evidence>
<dbReference type="Proteomes" id="UP001204953">
    <property type="component" value="Unassembled WGS sequence"/>
</dbReference>
<sequence length="89" mass="9866">MSGSRVFRARAMVLASVGTPVWEAMPVIITERGQPVMVAISYAQYVSLLETIDILSDREFKEQLIAGIAEDRQGKRVSLSDAIIQLGWE</sequence>